<dbReference type="GO" id="GO:0043139">
    <property type="term" value="F:5'-3' DNA helicase activity"/>
    <property type="evidence" value="ECO:0007669"/>
    <property type="project" value="UniProtKB-EC"/>
</dbReference>
<dbReference type="Pfam" id="PF03796">
    <property type="entry name" value="DnaB_C"/>
    <property type="match status" value="1"/>
</dbReference>
<dbReference type="RefSeq" id="WP_124868948.1">
    <property type="nucleotide sequence ID" value="NZ_RQJO01000007.1"/>
</dbReference>
<dbReference type="SUPFAM" id="SSF48024">
    <property type="entry name" value="N-terminal domain of DnaB helicase"/>
    <property type="match status" value="1"/>
</dbReference>
<keyword evidence="7" id="KW-0067">ATP-binding</keyword>
<dbReference type="Proteomes" id="UP000271925">
    <property type="component" value="Unassembled WGS sequence"/>
</dbReference>
<dbReference type="Pfam" id="PF00772">
    <property type="entry name" value="DnaB"/>
    <property type="match status" value="1"/>
</dbReference>
<dbReference type="InterPro" id="IPR007694">
    <property type="entry name" value="DNA_helicase_DnaB-like_C"/>
</dbReference>
<comment type="similarity">
    <text evidence="1">Belongs to the helicase family. DnaB subfamily.</text>
</comment>
<evidence type="ECO:0000313" key="13">
    <source>
        <dbReference type="EMBL" id="RRB06293.1"/>
    </source>
</evidence>
<evidence type="ECO:0000256" key="3">
    <source>
        <dbReference type="ARBA" id="ARBA00022705"/>
    </source>
</evidence>
<gene>
    <name evidence="13" type="ORF">EHT25_00360</name>
</gene>
<evidence type="ECO:0000256" key="6">
    <source>
        <dbReference type="ARBA" id="ARBA00022806"/>
    </source>
</evidence>
<dbReference type="GO" id="GO:0005829">
    <property type="term" value="C:cytosol"/>
    <property type="evidence" value="ECO:0007669"/>
    <property type="project" value="TreeGrafter"/>
</dbReference>
<feature type="domain" description="SF4 helicase" evidence="12">
    <location>
        <begin position="179"/>
        <end position="449"/>
    </location>
</feature>
<evidence type="ECO:0000259" key="12">
    <source>
        <dbReference type="PROSITE" id="PS51199"/>
    </source>
</evidence>
<evidence type="ECO:0000256" key="5">
    <source>
        <dbReference type="ARBA" id="ARBA00022801"/>
    </source>
</evidence>
<comment type="caution">
    <text evidence="13">The sequence shown here is derived from an EMBL/GenBank/DDBJ whole genome shotgun (WGS) entry which is preliminary data.</text>
</comment>
<evidence type="ECO:0000256" key="9">
    <source>
        <dbReference type="ARBA" id="ARBA00023235"/>
    </source>
</evidence>
<evidence type="ECO:0000256" key="11">
    <source>
        <dbReference type="ARBA" id="ARBA00048954"/>
    </source>
</evidence>
<dbReference type="PANTHER" id="PTHR30153">
    <property type="entry name" value="REPLICATIVE DNA HELICASE DNAB"/>
    <property type="match status" value="1"/>
</dbReference>
<dbReference type="InterPro" id="IPR027417">
    <property type="entry name" value="P-loop_NTPase"/>
</dbReference>
<dbReference type="GO" id="GO:1990077">
    <property type="term" value="C:primosome complex"/>
    <property type="evidence" value="ECO:0007669"/>
    <property type="project" value="UniProtKB-KW"/>
</dbReference>
<dbReference type="SUPFAM" id="SSF52540">
    <property type="entry name" value="P-loop containing nucleoside triphosphate hydrolases"/>
    <property type="match status" value="1"/>
</dbReference>
<dbReference type="Gene3D" id="3.40.50.300">
    <property type="entry name" value="P-loop containing nucleotide triphosphate hydrolases"/>
    <property type="match status" value="1"/>
</dbReference>
<dbReference type="GO" id="GO:0003677">
    <property type="term" value="F:DNA binding"/>
    <property type="evidence" value="ECO:0007669"/>
    <property type="project" value="UniProtKB-KW"/>
</dbReference>
<dbReference type="GO" id="GO:0005524">
    <property type="term" value="F:ATP binding"/>
    <property type="evidence" value="ECO:0007669"/>
    <property type="project" value="UniProtKB-KW"/>
</dbReference>
<evidence type="ECO:0000256" key="7">
    <source>
        <dbReference type="ARBA" id="ARBA00022840"/>
    </source>
</evidence>
<evidence type="ECO:0000256" key="2">
    <source>
        <dbReference type="ARBA" id="ARBA00022515"/>
    </source>
</evidence>
<dbReference type="PROSITE" id="PS51199">
    <property type="entry name" value="SF4_HELICASE"/>
    <property type="match status" value="1"/>
</dbReference>
<dbReference type="EMBL" id="RQJO01000007">
    <property type="protein sequence ID" value="RRB06293.1"/>
    <property type="molecule type" value="Genomic_DNA"/>
</dbReference>
<sequence length="473" mass="53248">MKAKSFDVLPHDVSIERAVVASLFASPRLLNDYWPVLLQGDVFTHEGYKLMAQTIHALFENGQQVRIGTVLKSLKQSGNFKKLAAYNLQLDGLDIEGQIIESGRDCLYLRDLWIRRQAILGTQQIQTAAYAGGELADALSTQVNRLADVISTGLTIGKEKTISHFIGKSLKRIENAMNKPNGISGVDTGLRKLNSHFGGWQNGIILIAGRPGMGKTIVGVFTAMAAARSGKPVAYFSLEVDADELIIRAFADALFIPYEDILQGKITRQQFQQIHQFAGEMEKLPIYFYDDEPRDIEDIRNLLIDWHRRHQIELAIIDYVQLVEDRTQKGEYEVASQVSKKLKKLQRRIKIPIIELSQLNRENEKKEDKRPQISGLRSTGQLEQDASVVILLYRPDYYELQKAEELGVEVKLDQSLEMIVCKNRNGRVGTAYVYVDAATNSLVDNREQLRLYPTNQPDGTLVYAPLPEGSVGF</sequence>
<evidence type="ECO:0000256" key="8">
    <source>
        <dbReference type="ARBA" id="ARBA00023125"/>
    </source>
</evidence>
<dbReference type="Gene3D" id="1.10.860.10">
    <property type="entry name" value="DNAb Helicase, Chain A"/>
    <property type="match status" value="1"/>
</dbReference>
<evidence type="ECO:0000256" key="4">
    <source>
        <dbReference type="ARBA" id="ARBA00022741"/>
    </source>
</evidence>
<dbReference type="InterPro" id="IPR007693">
    <property type="entry name" value="DNA_helicase_DnaB-like_N"/>
</dbReference>
<name>A0A3P1BZT7_9BACT</name>
<dbReference type="GO" id="GO:0006269">
    <property type="term" value="P:DNA replication, synthesis of primer"/>
    <property type="evidence" value="ECO:0007669"/>
    <property type="project" value="UniProtKB-KW"/>
</dbReference>
<organism evidence="13 14">
    <name type="scientific">Larkinella rosea</name>
    <dbReference type="NCBI Taxonomy" id="2025312"/>
    <lineage>
        <taxon>Bacteria</taxon>
        <taxon>Pseudomonadati</taxon>
        <taxon>Bacteroidota</taxon>
        <taxon>Cytophagia</taxon>
        <taxon>Cytophagales</taxon>
        <taxon>Spirosomataceae</taxon>
        <taxon>Larkinella</taxon>
    </lineage>
</organism>
<dbReference type="AlphaFoldDB" id="A0A3P1BZT7"/>
<accession>A0A3P1BZT7</accession>
<keyword evidence="6" id="KW-0347">Helicase</keyword>
<keyword evidence="8" id="KW-0238">DNA-binding</keyword>
<dbReference type="InterPro" id="IPR036185">
    <property type="entry name" value="DNA_heli_DnaB-like_N_sf"/>
</dbReference>
<keyword evidence="2" id="KW-0639">Primosome</keyword>
<keyword evidence="3" id="KW-0235">DNA replication</keyword>
<dbReference type="InterPro" id="IPR016136">
    <property type="entry name" value="DNA_helicase_N/primase_C"/>
</dbReference>
<keyword evidence="4" id="KW-0547">Nucleotide-binding</keyword>
<keyword evidence="14" id="KW-1185">Reference proteome</keyword>
<dbReference type="EC" id="5.6.2.3" evidence="10"/>
<evidence type="ECO:0000256" key="10">
    <source>
        <dbReference type="ARBA" id="ARBA00044969"/>
    </source>
</evidence>
<comment type="catalytic activity">
    <reaction evidence="11">
        <text>ATP + H2O = ADP + phosphate + H(+)</text>
        <dbReference type="Rhea" id="RHEA:13065"/>
        <dbReference type="ChEBI" id="CHEBI:15377"/>
        <dbReference type="ChEBI" id="CHEBI:15378"/>
        <dbReference type="ChEBI" id="CHEBI:30616"/>
        <dbReference type="ChEBI" id="CHEBI:43474"/>
        <dbReference type="ChEBI" id="CHEBI:456216"/>
        <dbReference type="EC" id="5.6.2.3"/>
    </reaction>
</comment>
<dbReference type="OrthoDB" id="7357206at2"/>
<proteinExistence type="inferred from homology"/>
<reference evidence="13 14" key="1">
    <citation type="submission" date="2018-11" db="EMBL/GenBank/DDBJ databases">
        <authorList>
            <person name="Zhou Z."/>
            <person name="Wang G."/>
        </authorList>
    </citation>
    <scope>NUCLEOTIDE SEQUENCE [LARGE SCALE GENOMIC DNA]</scope>
    <source>
        <strain evidence="13 14">KCTC52004</strain>
    </source>
</reference>
<dbReference type="GO" id="GO:0016787">
    <property type="term" value="F:hydrolase activity"/>
    <property type="evidence" value="ECO:0007669"/>
    <property type="project" value="UniProtKB-KW"/>
</dbReference>
<keyword evidence="9" id="KW-0413">Isomerase</keyword>
<dbReference type="PANTHER" id="PTHR30153:SF2">
    <property type="entry name" value="REPLICATIVE DNA HELICASE"/>
    <property type="match status" value="1"/>
</dbReference>
<evidence type="ECO:0000256" key="1">
    <source>
        <dbReference type="ARBA" id="ARBA00008428"/>
    </source>
</evidence>
<evidence type="ECO:0000313" key="14">
    <source>
        <dbReference type="Proteomes" id="UP000271925"/>
    </source>
</evidence>
<protein>
    <recommendedName>
        <fullName evidence="10">DNA 5'-3' helicase</fullName>
        <ecNumber evidence="10">5.6.2.3</ecNumber>
    </recommendedName>
</protein>
<keyword evidence="5" id="KW-0378">Hydrolase</keyword>